<reference evidence="2" key="1">
    <citation type="submission" date="2021-07" db="EMBL/GenBank/DDBJ databases">
        <authorList>
            <person name="Branca A.L. A."/>
        </authorList>
    </citation>
    <scope>NUCLEOTIDE SEQUENCE</scope>
</reference>
<accession>A0A9W4I2U9</accession>
<evidence type="ECO:0000313" key="2">
    <source>
        <dbReference type="EMBL" id="CAG8223386.1"/>
    </source>
</evidence>
<gene>
    <name evidence="2" type="ORF">PSALAMII_LOCUS107</name>
</gene>
<dbReference type="OrthoDB" id="4367900at2759"/>
<comment type="caution">
    <text evidence="2">The sequence shown here is derived from an EMBL/GenBank/DDBJ whole genome shotgun (WGS) entry which is preliminary data.</text>
</comment>
<protein>
    <submittedName>
        <fullName evidence="2">Uncharacterized protein</fullName>
    </submittedName>
</protein>
<feature type="compositionally biased region" description="Polar residues" evidence="1">
    <location>
        <begin position="34"/>
        <end position="44"/>
    </location>
</feature>
<evidence type="ECO:0000256" key="1">
    <source>
        <dbReference type="SAM" id="MobiDB-lite"/>
    </source>
</evidence>
<proteinExistence type="predicted"/>
<organism evidence="2 3">
    <name type="scientific">Penicillium salamii</name>
    <dbReference type="NCBI Taxonomy" id="1612424"/>
    <lineage>
        <taxon>Eukaryota</taxon>
        <taxon>Fungi</taxon>
        <taxon>Dikarya</taxon>
        <taxon>Ascomycota</taxon>
        <taxon>Pezizomycotina</taxon>
        <taxon>Eurotiomycetes</taxon>
        <taxon>Eurotiomycetidae</taxon>
        <taxon>Eurotiales</taxon>
        <taxon>Aspergillaceae</taxon>
        <taxon>Penicillium</taxon>
    </lineage>
</organism>
<dbReference type="EMBL" id="CAJVPG010000008">
    <property type="protein sequence ID" value="CAG8223386.1"/>
    <property type="molecule type" value="Genomic_DNA"/>
</dbReference>
<feature type="compositionally biased region" description="Polar residues" evidence="1">
    <location>
        <begin position="1"/>
        <end position="11"/>
    </location>
</feature>
<evidence type="ECO:0000313" key="3">
    <source>
        <dbReference type="Proteomes" id="UP001152649"/>
    </source>
</evidence>
<dbReference type="AlphaFoldDB" id="A0A9W4I2U9"/>
<dbReference type="Proteomes" id="UP001152649">
    <property type="component" value="Unassembled WGS sequence"/>
</dbReference>
<name>A0A9W4I2U9_9EURO</name>
<feature type="region of interest" description="Disordered" evidence="1">
    <location>
        <begin position="1"/>
        <end position="50"/>
    </location>
</feature>
<sequence length="163" mass="18524">MTKMDQPTSPSLYDRPAKRQCLVSHDPEDENKLQSHPQQSSNGTIIEPEVPVRTPGSLAAEFMKLPHYNEALTTPALKLLDLYFCLWECYVIKSAEKIRLEEEQRQLQESNEWLGSDSEILLQLCDEQALILWDQKRAAQALCNGVVSALQASNTQAYHVDRP</sequence>
<keyword evidence="3" id="KW-1185">Reference proteome</keyword>